<dbReference type="InterPro" id="IPR013885">
    <property type="entry name" value="DUF1764_euk"/>
</dbReference>
<keyword evidence="3" id="KW-1185">Reference proteome</keyword>
<feature type="region of interest" description="Disordered" evidence="1">
    <location>
        <begin position="11"/>
        <end position="123"/>
    </location>
</feature>
<dbReference type="Proteomes" id="UP000807469">
    <property type="component" value="Unassembled WGS sequence"/>
</dbReference>
<evidence type="ECO:0000313" key="2">
    <source>
        <dbReference type="EMBL" id="KAF9475616.1"/>
    </source>
</evidence>
<dbReference type="AlphaFoldDB" id="A0A9P5YV00"/>
<comment type="caution">
    <text evidence="2">The sequence shown here is derived from an EMBL/GenBank/DDBJ whole genome shotgun (WGS) entry which is preliminary data.</text>
</comment>
<feature type="compositionally biased region" description="Basic residues" evidence="1">
    <location>
        <begin position="32"/>
        <end position="42"/>
    </location>
</feature>
<name>A0A9P5YV00_9AGAR</name>
<evidence type="ECO:0000313" key="3">
    <source>
        <dbReference type="Proteomes" id="UP000807469"/>
    </source>
</evidence>
<feature type="compositionally biased region" description="Basic and acidic residues" evidence="1">
    <location>
        <begin position="109"/>
        <end position="123"/>
    </location>
</feature>
<dbReference type="OrthoDB" id="20835at2759"/>
<dbReference type="PANTHER" id="PTHR34066:SF1">
    <property type="entry name" value="DUF1764 FAMILY PROTEIN"/>
    <property type="match status" value="1"/>
</dbReference>
<dbReference type="Pfam" id="PF08576">
    <property type="entry name" value="DUF1764"/>
    <property type="match status" value="1"/>
</dbReference>
<organism evidence="2 3">
    <name type="scientific">Pholiota conissans</name>
    <dbReference type="NCBI Taxonomy" id="109636"/>
    <lineage>
        <taxon>Eukaryota</taxon>
        <taxon>Fungi</taxon>
        <taxon>Dikarya</taxon>
        <taxon>Basidiomycota</taxon>
        <taxon>Agaricomycotina</taxon>
        <taxon>Agaricomycetes</taxon>
        <taxon>Agaricomycetidae</taxon>
        <taxon>Agaricales</taxon>
        <taxon>Agaricineae</taxon>
        <taxon>Strophariaceae</taxon>
        <taxon>Pholiota</taxon>
    </lineage>
</organism>
<protein>
    <submittedName>
        <fullName evidence="2">DUF1764-domain-containing protein</fullName>
    </submittedName>
</protein>
<feature type="compositionally biased region" description="Low complexity" evidence="1">
    <location>
        <begin position="43"/>
        <end position="58"/>
    </location>
</feature>
<evidence type="ECO:0000256" key="1">
    <source>
        <dbReference type="SAM" id="MobiDB-lite"/>
    </source>
</evidence>
<dbReference type="EMBL" id="MU155325">
    <property type="protein sequence ID" value="KAF9475616.1"/>
    <property type="molecule type" value="Genomic_DNA"/>
</dbReference>
<gene>
    <name evidence="2" type="ORF">BDN70DRAFT_883497</name>
</gene>
<proteinExistence type="predicted"/>
<dbReference type="PANTHER" id="PTHR34066">
    <property type="entry name" value="GROWTH FACTOR 2"/>
    <property type="match status" value="1"/>
</dbReference>
<accession>A0A9P5YV00</accession>
<sequence length="152" mass="16375">MSEIDDIFAAKAKGKASVKIPSSSSSILSRKPEKKTKKKKKAPSASAPRDASPAAPSSSKKRPPPETVVDTSHHLSGSSKRHKSEHRPEEPKSTKHSGKNAGDPNAAFKDSRGTADRRKTEEGWLVYKEDELGIGDEGGDTPLCPFDCECCF</sequence>
<reference evidence="2" key="1">
    <citation type="submission" date="2020-11" db="EMBL/GenBank/DDBJ databases">
        <authorList>
            <consortium name="DOE Joint Genome Institute"/>
            <person name="Ahrendt S."/>
            <person name="Riley R."/>
            <person name="Andreopoulos W."/>
            <person name="Labutti K."/>
            <person name="Pangilinan J."/>
            <person name="Ruiz-Duenas F.J."/>
            <person name="Barrasa J.M."/>
            <person name="Sanchez-Garcia M."/>
            <person name="Camarero S."/>
            <person name="Miyauchi S."/>
            <person name="Serrano A."/>
            <person name="Linde D."/>
            <person name="Babiker R."/>
            <person name="Drula E."/>
            <person name="Ayuso-Fernandez I."/>
            <person name="Pacheco R."/>
            <person name="Padilla G."/>
            <person name="Ferreira P."/>
            <person name="Barriuso J."/>
            <person name="Kellner H."/>
            <person name="Castanera R."/>
            <person name="Alfaro M."/>
            <person name="Ramirez L."/>
            <person name="Pisabarro A.G."/>
            <person name="Kuo A."/>
            <person name="Tritt A."/>
            <person name="Lipzen A."/>
            <person name="He G."/>
            <person name="Yan M."/>
            <person name="Ng V."/>
            <person name="Cullen D."/>
            <person name="Martin F."/>
            <person name="Rosso M.-N."/>
            <person name="Henrissat B."/>
            <person name="Hibbett D."/>
            <person name="Martinez A.T."/>
            <person name="Grigoriev I.V."/>
        </authorList>
    </citation>
    <scope>NUCLEOTIDE SEQUENCE</scope>
    <source>
        <strain evidence="2">CIRM-BRFM 674</strain>
    </source>
</reference>